<dbReference type="PANTHER" id="PTHR33514:SF13">
    <property type="entry name" value="PROTEIN ABCI12, CHLOROPLASTIC"/>
    <property type="match status" value="1"/>
</dbReference>
<proteinExistence type="predicted"/>
<dbReference type="Pfam" id="PF02361">
    <property type="entry name" value="CbiQ"/>
    <property type="match status" value="1"/>
</dbReference>
<dbReference type="KEGG" id="bliq:INP51_01490"/>
<evidence type="ECO:0000256" key="2">
    <source>
        <dbReference type="ARBA" id="ARBA00022692"/>
    </source>
</evidence>
<evidence type="ECO:0000256" key="1">
    <source>
        <dbReference type="ARBA" id="ARBA00004141"/>
    </source>
</evidence>
<feature type="transmembrane region" description="Helical" evidence="5">
    <location>
        <begin position="127"/>
        <end position="148"/>
    </location>
</feature>
<evidence type="ECO:0000256" key="3">
    <source>
        <dbReference type="ARBA" id="ARBA00022989"/>
    </source>
</evidence>
<feature type="transmembrane region" description="Helical" evidence="5">
    <location>
        <begin position="12"/>
        <end position="42"/>
    </location>
</feature>
<keyword evidence="4 5" id="KW-0472">Membrane</keyword>
<evidence type="ECO:0000256" key="4">
    <source>
        <dbReference type="ARBA" id="ARBA00023136"/>
    </source>
</evidence>
<dbReference type="PANTHER" id="PTHR33514">
    <property type="entry name" value="PROTEIN ABCI12, CHLOROPLASTIC"/>
    <property type="match status" value="1"/>
</dbReference>
<gene>
    <name evidence="6" type="ORF">INP51_01490</name>
</gene>
<organism evidence="6 7">
    <name type="scientific">Blautia liquoris</name>
    <dbReference type="NCBI Taxonomy" id="2779518"/>
    <lineage>
        <taxon>Bacteria</taxon>
        <taxon>Bacillati</taxon>
        <taxon>Bacillota</taxon>
        <taxon>Clostridia</taxon>
        <taxon>Lachnospirales</taxon>
        <taxon>Lachnospiraceae</taxon>
        <taxon>Blautia</taxon>
    </lineage>
</organism>
<feature type="transmembrane region" description="Helical" evidence="5">
    <location>
        <begin position="54"/>
        <end position="73"/>
    </location>
</feature>
<keyword evidence="2 5" id="KW-0812">Transmembrane</keyword>
<keyword evidence="7" id="KW-1185">Reference proteome</keyword>
<dbReference type="AlphaFoldDB" id="A0A7M2RHF5"/>
<sequence length="257" mass="28918">MNKNINPTAKLLVNLVILLCSVCISDPFTIILLFMTCVIYGICSRAFTVNSLKTMMPMGVFALAMLWMNAAFARTDHARIIGTFVLFHFTDQGLAIGISIFFRILTISFSSILFISTTDADDLLLSLIQQCHLNPAIAYGVLTAFRFYPLMKSDLAQIDAAHQIRAAVHDKKGSGKISWYRKAIPLLASNIRRAEQVSVAMEARGFETGMHRTYHRSIRWKVSDTAFVTAACLLIAVILFVSWQMGWLLIFHRWKGF</sequence>
<accession>A0A7M2RHF5</accession>
<evidence type="ECO:0000256" key="5">
    <source>
        <dbReference type="SAM" id="Phobius"/>
    </source>
</evidence>
<keyword evidence="3 5" id="KW-1133">Transmembrane helix</keyword>
<dbReference type="GO" id="GO:0005886">
    <property type="term" value="C:plasma membrane"/>
    <property type="evidence" value="ECO:0007669"/>
    <property type="project" value="TreeGrafter"/>
</dbReference>
<feature type="transmembrane region" description="Helical" evidence="5">
    <location>
        <begin position="226"/>
        <end position="250"/>
    </location>
</feature>
<dbReference type="InterPro" id="IPR003339">
    <property type="entry name" value="ABC/ECF_trnsptr_transmembrane"/>
</dbReference>
<dbReference type="EMBL" id="CP063304">
    <property type="protein sequence ID" value="QOV19679.1"/>
    <property type="molecule type" value="Genomic_DNA"/>
</dbReference>
<evidence type="ECO:0000313" key="6">
    <source>
        <dbReference type="EMBL" id="QOV19679.1"/>
    </source>
</evidence>
<comment type="subcellular location">
    <subcellularLocation>
        <location evidence="1">Membrane</location>
        <topology evidence="1">Multi-pass membrane protein</topology>
    </subcellularLocation>
</comment>
<protein>
    <submittedName>
        <fullName evidence="6">Energy-coupling factor transporter transmembrane protein EcfT</fullName>
    </submittedName>
</protein>
<feature type="transmembrane region" description="Helical" evidence="5">
    <location>
        <begin position="94"/>
        <end position="115"/>
    </location>
</feature>
<dbReference type="CDD" id="cd16914">
    <property type="entry name" value="EcfT"/>
    <property type="match status" value="1"/>
</dbReference>
<name>A0A7M2RHF5_9FIRM</name>
<reference evidence="6 7" key="1">
    <citation type="submission" date="2020-10" db="EMBL/GenBank/DDBJ databases">
        <title>Blautia liquoris sp.nov., isolated from the mud in a fermentation cellar used for the production of Chinese strong-flavoured liquor.</title>
        <authorList>
            <person name="Lu L."/>
        </authorList>
    </citation>
    <scope>NUCLEOTIDE SEQUENCE [LARGE SCALE GENOMIC DNA]</scope>
    <source>
        <strain evidence="6 7">LZLJ-3</strain>
    </source>
</reference>
<evidence type="ECO:0000313" key="7">
    <source>
        <dbReference type="Proteomes" id="UP000593601"/>
    </source>
</evidence>
<dbReference type="RefSeq" id="WP_193735999.1">
    <property type="nucleotide sequence ID" value="NZ_CP063304.1"/>
</dbReference>
<dbReference type="Proteomes" id="UP000593601">
    <property type="component" value="Chromosome"/>
</dbReference>